<keyword evidence="11" id="KW-0256">Endoplasmic reticulum</keyword>
<dbReference type="EMBL" id="JAVFWL010000001">
    <property type="protein sequence ID" value="KAK6725436.1"/>
    <property type="molecule type" value="Genomic_DNA"/>
</dbReference>
<keyword evidence="7" id="KW-0645">Protease</keyword>
<dbReference type="InterPro" id="IPR001353">
    <property type="entry name" value="Proteasome_sua/b"/>
</dbReference>
<evidence type="ECO:0000313" key="20">
    <source>
        <dbReference type="Proteomes" id="UP001303046"/>
    </source>
</evidence>
<keyword evidence="13 18" id="KW-1133">Transmembrane helix</keyword>
<evidence type="ECO:0000256" key="10">
    <source>
        <dbReference type="ARBA" id="ARBA00022801"/>
    </source>
</evidence>
<comment type="catalytic activity">
    <reaction evidence="1">
        <text>Cleavage of peptide bonds with very broad specificity.</text>
        <dbReference type="EC" id="3.4.25.1"/>
    </reaction>
</comment>
<dbReference type="PRINTS" id="PR00141">
    <property type="entry name" value="PROTEASOME"/>
</dbReference>
<evidence type="ECO:0000256" key="14">
    <source>
        <dbReference type="ARBA" id="ARBA00023136"/>
    </source>
</evidence>
<feature type="transmembrane region" description="Helical" evidence="18">
    <location>
        <begin position="150"/>
        <end position="169"/>
    </location>
</feature>
<dbReference type="PANTHER" id="PTHR32194:SF3">
    <property type="entry name" value="PROTEASOME SUBUNIT BETA"/>
    <property type="match status" value="1"/>
</dbReference>
<protein>
    <recommendedName>
        <fullName evidence="5">proteasome endopeptidase complex</fullName>
        <ecNumber evidence="5">3.4.25.1</ecNumber>
    </recommendedName>
</protein>
<evidence type="ECO:0000313" key="19">
    <source>
        <dbReference type="EMBL" id="KAK6725436.1"/>
    </source>
</evidence>
<keyword evidence="14 18" id="KW-0472">Membrane</keyword>
<dbReference type="SUPFAM" id="SSF56235">
    <property type="entry name" value="N-terminal nucleophile aminohydrolases (Ntn hydrolases)"/>
    <property type="match status" value="1"/>
</dbReference>
<evidence type="ECO:0000256" key="9">
    <source>
        <dbReference type="ARBA" id="ARBA00022698"/>
    </source>
</evidence>
<keyword evidence="12" id="KW-0647">Proteasome</keyword>
<name>A0ABR1BFV4_NECAM</name>
<feature type="compositionally biased region" description="Polar residues" evidence="17">
    <location>
        <begin position="42"/>
        <end position="52"/>
    </location>
</feature>
<comment type="subunit">
    <text evidence="16">The 26S proteasome consists of a 20S proteasome core and two 19S regulatory subunits. The 20S proteasome core is composed of 28 subunits that are arranged in four stacked rings, resulting in a barrel-shaped structure. The two end rings are each formed by seven alpha subunits, and the two central rings are each formed by seven beta subunits. The catalytic chamber with the active sites is on the inside of the barrel.</text>
</comment>
<dbReference type="Pfam" id="PF00227">
    <property type="entry name" value="Proteasome"/>
    <property type="match status" value="1"/>
</dbReference>
<evidence type="ECO:0000256" key="15">
    <source>
        <dbReference type="ARBA" id="ARBA00023145"/>
    </source>
</evidence>
<comment type="caution">
    <text evidence="19">The sequence shown here is derived from an EMBL/GenBank/DDBJ whole genome shotgun (WGS) entry which is preliminary data.</text>
</comment>
<dbReference type="InterPro" id="IPR029055">
    <property type="entry name" value="Ntn_hydrolases_N"/>
</dbReference>
<sequence>MIFFDNSWVPWRMGNGKEDTADSPRMSPRHNVPSEHAGGMSSRGQRASGTDGTDFQHRQRIAAHYQESAQYKFILKWFFAPHILILIFMWAKVGSEVLRREFGWRSAFFERLDMPSAYPWEYVWCLSFIPIICAMISFSKNRVKLINYHYYGHFLFGILPCMIGLGGQLPELVDYMSDQENSQTPTFKGIFPMVIIWYIFFAVALQIHGFAMAMWGCTFNNQDEEAKETAVIKTHFMHEPAPNKFTFLQPPLGIQAKDFVAAHFGNDAKNMQFRRGTTTLAFIYEPATASDKGGIVVAVDSRASSGEYISSKSVMKILDIGDHMVATMAGGAADCQFWTRTVAKYCNLFELREKTQITVAAASKYFANVLYGYRGMGLSVGSMIAGYDKRGPQIFKVDSDGDRCQLQVCSVGSGSLNAYGILDTHYKRKMTDEEALKLGRRAIMHATYRDSGSGGVCNMVHITPKEKIRLPPIDVSKLWYEFADELGRDIAYDPHDE</sequence>
<dbReference type="InterPro" id="IPR000243">
    <property type="entry name" value="Pept_T1A_subB"/>
</dbReference>
<evidence type="ECO:0000256" key="18">
    <source>
        <dbReference type="SAM" id="Phobius"/>
    </source>
</evidence>
<evidence type="ECO:0000256" key="17">
    <source>
        <dbReference type="SAM" id="MobiDB-lite"/>
    </source>
</evidence>
<keyword evidence="6" id="KW-0963">Cytoplasm</keyword>
<gene>
    <name evidence="19" type="primary">Necator_chrI.g140</name>
    <name evidence="19" type="ORF">RB195_004019</name>
</gene>
<feature type="transmembrane region" description="Helical" evidence="18">
    <location>
        <begin position="120"/>
        <end position="138"/>
    </location>
</feature>
<evidence type="ECO:0000256" key="1">
    <source>
        <dbReference type="ARBA" id="ARBA00001198"/>
    </source>
</evidence>
<keyword evidence="10" id="KW-0378">Hydrolase</keyword>
<evidence type="ECO:0000256" key="6">
    <source>
        <dbReference type="ARBA" id="ARBA00022490"/>
    </source>
</evidence>
<dbReference type="Gene3D" id="3.60.20.10">
    <property type="entry name" value="Glutamine Phosphoribosylpyrophosphate, subunit 1, domain 1"/>
    <property type="match status" value="1"/>
</dbReference>
<comment type="similarity">
    <text evidence="4">Belongs to the jagunal family.</text>
</comment>
<accession>A0ABR1BFV4</accession>
<proteinExistence type="inferred from homology"/>
<evidence type="ECO:0000256" key="8">
    <source>
        <dbReference type="ARBA" id="ARBA00022692"/>
    </source>
</evidence>
<evidence type="ECO:0000256" key="5">
    <source>
        <dbReference type="ARBA" id="ARBA00012039"/>
    </source>
</evidence>
<dbReference type="EC" id="3.4.25.1" evidence="5"/>
<evidence type="ECO:0000256" key="2">
    <source>
        <dbReference type="ARBA" id="ARBA00004123"/>
    </source>
</evidence>
<evidence type="ECO:0000256" key="11">
    <source>
        <dbReference type="ARBA" id="ARBA00022824"/>
    </source>
</evidence>
<dbReference type="InterPro" id="IPR009787">
    <property type="entry name" value="Jagunal"/>
</dbReference>
<feature type="transmembrane region" description="Helical" evidence="18">
    <location>
        <begin position="73"/>
        <end position="91"/>
    </location>
</feature>
<comment type="subcellular location">
    <subcellularLocation>
        <location evidence="3">Endoplasmic reticulum membrane</location>
        <topology evidence="3">Multi-pass membrane protein</topology>
    </subcellularLocation>
    <subcellularLocation>
        <location evidence="2">Nucleus</location>
    </subcellularLocation>
</comment>
<evidence type="ECO:0000256" key="16">
    <source>
        <dbReference type="ARBA" id="ARBA00026071"/>
    </source>
</evidence>
<dbReference type="PANTHER" id="PTHR32194">
    <property type="entry name" value="METALLOPROTEASE TLDD"/>
    <property type="match status" value="1"/>
</dbReference>
<reference evidence="19 20" key="1">
    <citation type="submission" date="2023-08" db="EMBL/GenBank/DDBJ databases">
        <title>A Necator americanus chromosomal reference genome.</title>
        <authorList>
            <person name="Ilik V."/>
            <person name="Petrzelkova K.J."/>
            <person name="Pardy F."/>
            <person name="Fuh T."/>
            <person name="Niatou-Singa F.S."/>
            <person name="Gouil Q."/>
            <person name="Baker L."/>
            <person name="Ritchie M.E."/>
            <person name="Jex A.R."/>
            <person name="Gazzola D."/>
            <person name="Li H."/>
            <person name="Toshio Fujiwara R."/>
            <person name="Zhan B."/>
            <person name="Aroian R.V."/>
            <person name="Pafco B."/>
            <person name="Schwarz E.M."/>
        </authorList>
    </citation>
    <scope>NUCLEOTIDE SEQUENCE [LARGE SCALE GENOMIC DNA]</scope>
    <source>
        <strain evidence="19 20">Aroian</strain>
        <tissue evidence="19">Whole animal</tissue>
    </source>
</reference>
<evidence type="ECO:0000256" key="13">
    <source>
        <dbReference type="ARBA" id="ARBA00022989"/>
    </source>
</evidence>
<evidence type="ECO:0000256" key="3">
    <source>
        <dbReference type="ARBA" id="ARBA00004477"/>
    </source>
</evidence>
<feature type="region of interest" description="Disordered" evidence="17">
    <location>
        <begin position="15"/>
        <end position="52"/>
    </location>
</feature>
<dbReference type="Pfam" id="PF07086">
    <property type="entry name" value="Jagunal"/>
    <property type="match status" value="1"/>
</dbReference>
<evidence type="ECO:0000256" key="7">
    <source>
        <dbReference type="ARBA" id="ARBA00022670"/>
    </source>
</evidence>
<dbReference type="PROSITE" id="PS51476">
    <property type="entry name" value="PROTEASOME_BETA_2"/>
    <property type="match status" value="1"/>
</dbReference>
<dbReference type="InterPro" id="IPR023333">
    <property type="entry name" value="Proteasome_suB-type"/>
</dbReference>
<feature type="transmembrane region" description="Helical" evidence="18">
    <location>
        <begin position="189"/>
        <end position="211"/>
    </location>
</feature>
<keyword evidence="9" id="KW-0888">Threonine protease</keyword>
<evidence type="ECO:0000256" key="4">
    <source>
        <dbReference type="ARBA" id="ARBA00008462"/>
    </source>
</evidence>
<keyword evidence="15" id="KW-0865">Zymogen</keyword>
<evidence type="ECO:0000256" key="12">
    <source>
        <dbReference type="ARBA" id="ARBA00022942"/>
    </source>
</evidence>
<organism evidence="19 20">
    <name type="scientific">Necator americanus</name>
    <name type="common">Human hookworm</name>
    <dbReference type="NCBI Taxonomy" id="51031"/>
    <lineage>
        <taxon>Eukaryota</taxon>
        <taxon>Metazoa</taxon>
        <taxon>Ecdysozoa</taxon>
        <taxon>Nematoda</taxon>
        <taxon>Chromadorea</taxon>
        <taxon>Rhabditida</taxon>
        <taxon>Rhabditina</taxon>
        <taxon>Rhabditomorpha</taxon>
        <taxon>Strongyloidea</taxon>
        <taxon>Ancylostomatidae</taxon>
        <taxon>Bunostominae</taxon>
        <taxon>Necator</taxon>
    </lineage>
</organism>
<keyword evidence="20" id="KW-1185">Reference proteome</keyword>
<dbReference type="Proteomes" id="UP001303046">
    <property type="component" value="Unassembled WGS sequence"/>
</dbReference>
<keyword evidence="8 18" id="KW-0812">Transmembrane</keyword>